<name>A0A919H4M7_9ACTN</name>
<dbReference type="EMBL" id="BNEE01000006">
    <property type="protein sequence ID" value="GHI88091.1"/>
    <property type="molecule type" value="Genomic_DNA"/>
</dbReference>
<protein>
    <submittedName>
        <fullName evidence="1">Uncharacterized protein</fullName>
    </submittedName>
</protein>
<dbReference type="AlphaFoldDB" id="A0A919H4M7"/>
<accession>A0A919H4M7</accession>
<proteinExistence type="predicted"/>
<dbReference type="Proteomes" id="UP000600026">
    <property type="component" value="Unassembled WGS sequence"/>
</dbReference>
<evidence type="ECO:0000313" key="2">
    <source>
        <dbReference type="Proteomes" id="UP000600026"/>
    </source>
</evidence>
<gene>
    <name evidence="1" type="ORF">Sxan_54550</name>
</gene>
<comment type="caution">
    <text evidence="1">The sequence shown here is derived from an EMBL/GenBank/DDBJ whole genome shotgun (WGS) entry which is preliminary data.</text>
</comment>
<organism evidence="1 2">
    <name type="scientific">Streptomyces xanthophaeus</name>
    <dbReference type="NCBI Taxonomy" id="67385"/>
    <lineage>
        <taxon>Bacteria</taxon>
        <taxon>Bacillati</taxon>
        <taxon>Actinomycetota</taxon>
        <taxon>Actinomycetes</taxon>
        <taxon>Kitasatosporales</taxon>
        <taxon>Streptomycetaceae</taxon>
        <taxon>Streptomyces</taxon>
    </lineage>
</organism>
<keyword evidence="2" id="KW-1185">Reference proteome</keyword>
<reference evidence="1" key="1">
    <citation type="submission" date="2020-09" db="EMBL/GenBank/DDBJ databases">
        <title>Whole genome shotgun sequence of Streptomyces xanthophaeus NBRC 12829.</title>
        <authorList>
            <person name="Komaki H."/>
            <person name="Tamura T."/>
        </authorList>
    </citation>
    <scope>NUCLEOTIDE SEQUENCE</scope>
    <source>
        <strain evidence="1">NBRC 12829</strain>
    </source>
</reference>
<evidence type="ECO:0000313" key="1">
    <source>
        <dbReference type="EMBL" id="GHI88091.1"/>
    </source>
</evidence>
<sequence length="106" mass="11307">MSGGPAGWVEQYEPYERAVSWGRGSHRSPLPRRSEVVSVGGARSEYLAEQSEGLVPGGGHVLGPEEEGDVHAVFQGADPEVFECVFRAGVGPDGVLEEGGFALRRR</sequence>